<dbReference type="InterPro" id="IPR041215">
    <property type="entry name" value="FlgO_dom"/>
</dbReference>
<dbReference type="Pfam" id="PF17680">
    <property type="entry name" value="FlgO"/>
    <property type="match status" value="1"/>
</dbReference>
<gene>
    <name evidence="2" type="ORF">SAMN05920897_11568</name>
</gene>
<organism evidence="2 3">
    <name type="scientific">Alkalispirochaeta americana</name>
    <dbReference type="NCBI Taxonomy" id="159291"/>
    <lineage>
        <taxon>Bacteria</taxon>
        <taxon>Pseudomonadati</taxon>
        <taxon>Spirochaetota</taxon>
        <taxon>Spirochaetia</taxon>
        <taxon>Spirochaetales</taxon>
        <taxon>Spirochaetaceae</taxon>
        <taxon>Alkalispirochaeta</taxon>
    </lineage>
</organism>
<dbReference type="STRING" id="159291.SAMN05920897_11568"/>
<name>A0A1N6VSR2_9SPIO</name>
<evidence type="ECO:0000313" key="2">
    <source>
        <dbReference type="EMBL" id="SIQ80666.1"/>
    </source>
</evidence>
<dbReference type="Proteomes" id="UP000186400">
    <property type="component" value="Unassembled WGS sequence"/>
</dbReference>
<reference evidence="2 3" key="1">
    <citation type="submission" date="2017-01" db="EMBL/GenBank/DDBJ databases">
        <authorList>
            <person name="Mah S.A."/>
            <person name="Swanson W.J."/>
            <person name="Moy G.W."/>
            <person name="Vacquier V.D."/>
        </authorList>
    </citation>
    <scope>NUCLEOTIDE SEQUENCE [LARGE SCALE GENOMIC DNA]</scope>
    <source>
        <strain evidence="2 3">ASpG1</strain>
    </source>
</reference>
<dbReference type="Gene3D" id="3.40.50.10610">
    <property type="entry name" value="ABC-type transport auxiliary lipoprotein component"/>
    <property type="match status" value="1"/>
</dbReference>
<feature type="domain" description="FlgO" evidence="1">
    <location>
        <begin position="136"/>
        <end position="185"/>
    </location>
</feature>
<evidence type="ECO:0000259" key="1">
    <source>
        <dbReference type="Pfam" id="PF17680"/>
    </source>
</evidence>
<keyword evidence="3" id="KW-1185">Reference proteome</keyword>
<evidence type="ECO:0000313" key="3">
    <source>
        <dbReference type="Proteomes" id="UP000186400"/>
    </source>
</evidence>
<protein>
    <submittedName>
        <fullName evidence="2">TolB amino-terminal domain-containing protein</fullName>
    </submittedName>
</protein>
<sequence length="519" mass="58344">MVPYYTEEADKKTEGEIIMDASEYSGMVGSPFRLCVWSLCVAGLLFAGCSSVPPADEVREPSAEHPSISGVLAVSYFTDLNTREDDPPLSGPDWRSRSITDFLISQISRLDHITVTSRSVVREVLQEQEFALLSGLTEETTQLGRFLEADYLLSGDYSLYQGIMTVNARLLNVETAEIVRAFRVVGPETSIHQLQERLFYEFTSFAGIPLRRENLAAPDYDPDTSSIRRFYRAEAMFEEGENADARKELEALLAENPLFTPARQLIQDRAATPSGSSASGLVVDGLASVEAADEELRRQLYFRNLSRSFALYAVAQAYRVEVKDVKIESRDAELFEVQVEGEVVLREDFRPVLEDFLEVNPYLTPESRASYERFIRRGGFSQGMPELFHLQFQEPFLLPEESYHGFVRITLKDASGEVLWRVDSNHVEGSFPIYSPRLGEQNFSRWDPSSWFHISSSSGSAALGRRRSFATLGGSLKAPHFSGIWLGQAHFSISMMIPRQEVSALATVTGEPHFGRIYR</sequence>
<dbReference type="AlphaFoldDB" id="A0A1N6VSR2"/>
<proteinExistence type="predicted"/>
<accession>A0A1N6VSR2</accession>
<dbReference type="EMBL" id="FTMS01000015">
    <property type="protein sequence ID" value="SIQ80666.1"/>
    <property type="molecule type" value="Genomic_DNA"/>
</dbReference>